<dbReference type="InterPro" id="IPR010400">
    <property type="entry name" value="PITH_dom"/>
</dbReference>
<dbReference type="Proteomes" id="UP000053558">
    <property type="component" value="Unassembled WGS sequence"/>
</dbReference>
<dbReference type="EMBL" id="JH711574">
    <property type="protein sequence ID" value="EIW85324.1"/>
    <property type="molecule type" value="Genomic_DNA"/>
</dbReference>
<accession>A0A5M3N2S2</accession>
<dbReference type="KEGG" id="cput:CONPUDRAFT_150135"/>
<dbReference type="OMA" id="PLAGTNM"/>
<sequence>MADSSADTSLLSHLDSSQINCLNESSEHNLKSILQSKALNSGPAYVLSDVDEQLLLSVHFNQTVRVRAIVIKASNTAQAPRDIKIFVNHPSIGFEDVDSDGADRNAAQVFSLSEAQVTQGQRIPLRYVRFQSVNSIHIFVSSNHGDEDQTRIDGIDFLGTPVEATKDLSGLQQEED</sequence>
<proteinExistence type="inferred from homology"/>
<dbReference type="SUPFAM" id="SSF49785">
    <property type="entry name" value="Galactose-binding domain-like"/>
    <property type="match status" value="1"/>
</dbReference>
<dbReference type="AlphaFoldDB" id="A0A5M3N2S2"/>
<evidence type="ECO:0000313" key="3">
    <source>
        <dbReference type="EMBL" id="EIW85324.1"/>
    </source>
</evidence>
<name>A0A5M3N2S2_CONPW</name>
<organism evidence="3 4">
    <name type="scientific">Coniophora puteana (strain RWD-64-598)</name>
    <name type="common">Brown rot fungus</name>
    <dbReference type="NCBI Taxonomy" id="741705"/>
    <lineage>
        <taxon>Eukaryota</taxon>
        <taxon>Fungi</taxon>
        <taxon>Dikarya</taxon>
        <taxon>Basidiomycota</taxon>
        <taxon>Agaricomycotina</taxon>
        <taxon>Agaricomycetes</taxon>
        <taxon>Agaricomycetidae</taxon>
        <taxon>Boletales</taxon>
        <taxon>Coniophorineae</taxon>
        <taxon>Coniophoraceae</taxon>
        <taxon>Coniophora</taxon>
    </lineage>
</organism>
<dbReference type="Gene3D" id="2.60.120.470">
    <property type="entry name" value="PITH domain"/>
    <property type="match status" value="1"/>
</dbReference>
<evidence type="ECO:0000313" key="4">
    <source>
        <dbReference type="Proteomes" id="UP000053558"/>
    </source>
</evidence>
<reference evidence="4" key="1">
    <citation type="journal article" date="2012" name="Science">
        <title>The Paleozoic origin of enzymatic lignin decomposition reconstructed from 31 fungal genomes.</title>
        <authorList>
            <person name="Floudas D."/>
            <person name="Binder M."/>
            <person name="Riley R."/>
            <person name="Barry K."/>
            <person name="Blanchette R.A."/>
            <person name="Henrissat B."/>
            <person name="Martinez A.T."/>
            <person name="Otillar R."/>
            <person name="Spatafora J.W."/>
            <person name="Yadav J.S."/>
            <person name="Aerts A."/>
            <person name="Benoit I."/>
            <person name="Boyd A."/>
            <person name="Carlson A."/>
            <person name="Copeland A."/>
            <person name="Coutinho P.M."/>
            <person name="de Vries R.P."/>
            <person name="Ferreira P."/>
            <person name="Findley K."/>
            <person name="Foster B."/>
            <person name="Gaskell J."/>
            <person name="Glotzer D."/>
            <person name="Gorecki P."/>
            <person name="Heitman J."/>
            <person name="Hesse C."/>
            <person name="Hori C."/>
            <person name="Igarashi K."/>
            <person name="Jurgens J.A."/>
            <person name="Kallen N."/>
            <person name="Kersten P."/>
            <person name="Kohler A."/>
            <person name="Kuees U."/>
            <person name="Kumar T.K.A."/>
            <person name="Kuo A."/>
            <person name="LaButti K."/>
            <person name="Larrondo L.F."/>
            <person name="Lindquist E."/>
            <person name="Ling A."/>
            <person name="Lombard V."/>
            <person name="Lucas S."/>
            <person name="Lundell T."/>
            <person name="Martin R."/>
            <person name="McLaughlin D.J."/>
            <person name="Morgenstern I."/>
            <person name="Morin E."/>
            <person name="Murat C."/>
            <person name="Nagy L.G."/>
            <person name="Nolan M."/>
            <person name="Ohm R.A."/>
            <person name="Patyshakuliyeva A."/>
            <person name="Rokas A."/>
            <person name="Ruiz-Duenas F.J."/>
            <person name="Sabat G."/>
            <person name="Salamov A."/>
            <person name="Samejima M."/>
            <person name="Schmutz J."/>
            <person name="Slot J.C."/>
            <person name="St John F."/>
            <person name="Stenlid J."/>
            <person name="Sun H."/>
            <person name="Sun S."/>
            <person name="Syed K."/>
            <person name="Tsang A."/>
            <person name="Wiebenga A."/>
            <person name="Young D."/>
            <person name="Pisabarro A."/>
            <person name="Eastwood D.C."/>
            <person name="Martin F."/>
            <person name="Cullen D."/>
            <person name="Grigoriev I.V."/>
            <person name="Hibbett D.S."/>
        </authorList>
    </citation>
    <scope>NUCLEOTIDE SEQUENCE [LARGE SCALE GENOMIC DNA]</scope>
    <source>
        <strain evidence="4">RWD-64-598 SS2</strain>
    </source>
</reference>
<comment type="similarity">
    <text evidence="1">Belongs to the PITHD1 family.</text>
</comment>
<keyword evidence="4" id="KW-1185">Reference proteome</keyword>
<dbReference type="InterPro" id="IPR045099">
    <property type="entry name" value="PITH1-like"/>
</dbReference>
<feature type="domain" description="PITH" evidence="2">
    <location>
        <begin position="1"/>
        <end position="176"/>
    </location>
</feature>
<gene>
    <name evidence="3" type="ORF">CONPUDRAFT_150135</name>
</gene>
<dbReference type="RefSeq" id="XP_007764837.1">
    <property type="nucleotide sequence ID" value="XM_007766647.1"/>
</dbReference>
<dbReference type="OrthoDB" id="10263751at2759"/>
<dbReference type="Pfam" id="PF06201">
    <property type="entry name" value="PITH"/>
    <property type="match status" value="1"/>
</dbReference>
<dbReference type="PROSITE" id="PS51532">
    <property type="entry name" value="PITH"/>
    <property type="match status" value="1"/>
</dbReference>
<comment type="caution">
    <text evidence="3">The sequence shown here is derived from an EMBL/GenBank/DDBJ whole genome shotgun (WGS) entry which is preliminary data.</text>
</comment>
<dbReference type="InterPro" id="IPR008979">
    <property type="entry name" value="Galactose-bd-like_sf"/>
</dbReference>
<evidence type="ECO:0000256" key="1">
    <source>
        <dbReference type="ARBA" id="ARBA00025788"/>
    </source>
</evidence>
<dbReference type="GO" id="GO:0005737">
    <property type="term" value="C:cytoplasm"/>
    <property type="evidence" value="ECO:0007669"/>
    <property type="project" value="UniProtKB-ARBA"/>
</dbReference>
<evidence type="ECO:0000259" key="2">
    <source>
        <dbReference type="PROSITE" id="PS51532"/>
    </source>
</evidence>
<dbReference type="GeneID" id="19202658"/>
<dbReference type="PANTHER" id="PTHR12175">
    <property type="entry name" value="AD039 HT014 THIOREDOXIN FAMILY TRP26"/>
    <property type="match status" value="1"/>
</dbReference>
<dbReference type="InterPro" id="IPR037047">
    <property type="entry name" value="PITH_dom_sf"/>
</dbReference>
<dbReference type="PANTHER" id="PTHR12175:SF5">
    <property type="entry name" value="OS03G0795500 PROTEIN"/>
    <property type="match status" value="1"/>
</dbReference>
<protein>
    <submittedName>
        <fullName evidence="3">DUF1000-domain-containing protein</fullName>
    </submittedName>
</protein>